<feature type="transmembrane region" description="Helical" evidence="6">
    <location>
        <begin position="281"/>
        <end position="304"/>
    </location>
</feature>
<dbReference type="PANTHER" id="PTHR11360">
    <property type="entry name" value="MONOCARBOXYLATE TRANSPORTER"/>
    <property type="match status" value="1"/>
</dbReference>
<evidence type="ECO:0000256" key="5">
    <source>
        <dbReference type="ARBA" id="ARBA00023136"/>
    </source>
</evidence>
<evidence type="ECO:0000259" key="7">
    <source>
        <dbReference type="PROSITE" id="PS50850"/>
    </source>
</evidence>
<dbReference type="Proteomes" id="UP000321363">
    <property type="component" value="Unassembled WGS sequence"/>
</dbReference>
<keyword evidence="4 6" id="KW-1133">Transmembrane helix</keyword>
<evidence type="ECO:0000256" key="6">
    <source>
        <dbReference type="SAM" id="Phobius"/>
    </source>
</evidence>
<dbReference type="Gene3D" id="1.20.1250.20">
    <property type="entry name" value="MFS general substrate transporter like domains"/>
    <property type="match status" value="2"/>
</dbReference>
<dbReference type="PANTHER" id="PTHR11360:SF308">
    <property type="entry name" value="BLL3089 PROTEIN"/>
    <property type="match status" value="1"/>
</dbReference>
<feature type="transmembrane region" description="Helical" evidence="6">
    <location>
        <begin position="115"/>
        <end position="139"/>
    </location>
</feature>
<feature type="transmembrane region" description="Helical" evidence="6">
    <location>
        <begin position="20"/>
        <end position="37"/>
    </location>
</feature>
<dbReference type="GO" id="GO:0022857">
    <property type="term" value="F:transmembrane transporter activity"/>
    <property type="evidence" value="ECO:0007669"/>
    <property type="project" value="InterPro"/>
</dbReference>
<comment type="caution">
    <text evidence="8">The sequence shown here is derived from an EMBL/GenBank/DDBJ whole genome shotgun (WGS) entry which is preliminary data.</text>
</comment>
<feature type="transmembrane region" description="Helical" evidence="6">
    <location>
        <begin position="402"/>
        <end position="420"/>
    </location>
</feature>
<dbReference type="GO" id="GO:0005886">
    <property type="term" value="C:plasma membrane"/>
    <property type="evidence" value="ECO:0007669"/>
    <property type="project" value="UniProtKB-SubCell"/>
</dbReference>
<dbReference type="RefSeq" id="WP_146947929.1">
    <property type="nucleotide sequence ID" value="NZ_VOQF01000005.1"/>
</dbReference>
<dbReference type="CDD" id="cd17355">
    <property type="entry name" value="MFS_YcxA_like"/>
    <property type="match status" value="1"/>
</dbReference>
<feature type="transmembrane region" description="Helical" evidence="6">
    <location>
        <begin position="245"/>
        <end position="269"/>
    </location>
</feature>
<feature type="transmembrane region" description="Helical" evidence="6">
    <location>
        <begin position="92"/>
        <end position="109"/>
    </location>
</feature>
<dbReference type="InterPro" id="IPR036259">
    <property type="entry name" value="MFS_trans_sf"/>
</dbReference>
<comment type="subcellular location">
    <subcellularLocation>
        <location evidence="1">Cell membrane</location>
        <topology evidence="1">Multi-pass membrane protein</topology>
    </subcellularLocation>
</comment>
<accession>A0A5C6W0F2</accession>
<dbReference type="SUPFAM" id="SSF103473">
    <property type="entry name" value="MFS general substrate transporter"/>
    <property type="match status" value="1"/>
</dbReference>
<feature type="transmembrane region" description="Helical" evidence="6">
    <location>
        <begin position="151"/>
        <end position="176"/>
    </location>
</feature>
<dbReference type="AlphaFoldDB" id="A0A5C6W0F2"/>
<evidence type="ECO:0000313" key="9">
    <source>
        <dbReference type="Proteomes" id="UP000321363"/>
    </source>
</evidence>
<feature type="transmembrane region" description="Helical" evidence="6">
    <location>
        <begin position="311"/>
        <end position="330"/>
    </location>
</feature>
<name>A0A5C6W0F2_9BACI</name>
<keyword evidence="5 6" id="KW-0472">Membrane</keyword>
<evidence type="ECO:0000256" key="3">
    <source>
        <dbReference type="ARBA" id="ARBA00022692"/>
    </source>
</evidence>
<reference evidence="8 9" key="1">
    <citation type="journal article" date="2005" name="Int. J. Syst. Evol. Microbiol.">
        <title>Bacillus litoralis sp. nov., isolated from a tidal flat of the Yellow Sea in Korea.</title>
        <authorList>
            <person name="Yoon J.H."/>
            <person name="Oh T.K."/>
        </authorList>
    </citation>
    <scope>NUCLEOTIDE SEQUENCE [LARGE SCALE GENOMIC DNA]</scope>
    <source>
        <strain evidence="8 9">SW-211</strain>
    </source>
</reference>
<keyword evidence="2" id="KW-0813">Transport</keyword>
<feature type="transmembrane region" description="Helical" evidence="6">
    <location>
        <begin position="182"/>
        <end position="201"/>
    </location>
</feature>
<dbReference type="InterPro" id="IPR020846">
    <property type="entry name" value="MFS_dom"/>
</dbReference>
<gene>
    <name evidence="8" type="ORF">FS935_09545</name>
</gene>
<feature type="transmembrane region" description="Helical" evidence="6">
    <location>
        <begin position="336"/>
        <end position="361"/>
    </location>
</feature>
<proteinExistence type="predicted"/>
<keyword evidence="9" id="KW-1185">Reference proteome</keyword>
<feature type="transmembrane region" description="Helical" evidence="6">
    <location>
        <begin position="57"/>
        <end position="80"/>
    </location>
</feature>
<dbReference type="EMBL" id="VOQF01000005">
    <property type="protein sequence ID" value="TXC91133.1"/>
    <property type="molecule type" value="Genomic_DNA"/>
</dbReference>
<evidence type="ECO:0000256" key="4">
    <source>
        <dbReference type="ARBA" id="ARBA00022989"/>
    </source>
</evidence>
<protein>
    <submittedName>
        <fullName evidence="8">MFS transporter</fullName>
    </submittedName>
</protein>
<organism evidence="8 9">
    <name type="scientific">Metabacillus litoralis</name>
    <dbReference type="NCBI Taxonomy" id="152268"/>
    <lineage>
        <taxon>Bacteria</taxon>
        <taxon>Bacillati</taxon>
        <taxon>Bacillota</taxon>
        <taxon>Bacilli</taxon>
        <taxon>Bacillales</taxon>
        <taxon>Bacillaceae</taxon>
        <taxon>Metabacillus</taxon>
    </lineage>
</organism>
<evidence type="ECO:0000256" key="2">
    <source>
        <dbReference type="ARBA" id="ARBA00022448"/>
    </source>
</evidence>
<keyword evidence="3 6" id="KW-0812">Transmembrane</keyword>
<feature type="transmembrane region" description="Helical" evidence="6">
    <location>
        <begin position="373"/>
        <end position="396"/>
    </location>
</feature>
<sequence length="431" mass="47891">MSYFQQVIQHNMAPIKTKFYYGWIIVALSAMGVFFSGPGQTYTISLFIDQYIKEFGWSRSTVSSIYSAATLLAGILLFLVGRLIDKYGQRKMVVIIGSMLALACFWNSFVSNMVMLFIGFFLIRLFGQGSMTLLPNTLVPQWFIKYRGRAFSFMAIGGFISSAAFPIINAWLITTFDWQTTWTVWGILLLVIFVPVAYVFTRNKPEDIGLLPDDATVLKRTGQEVQEDETILEENWTLKEARKTIAFWLLLFIVAIPALVNTGLTFHLVSILGEGGIKPAVAALILSLMAIIGFPITFISGFILERVKVNILLAIVFIGEIFMIIIIFFTDSIPMAILFGVVWGITGGLERITLAIVWPSYFGRKHIGSIKGVAMTMMVIGSAFGPLPFGVAFDMFHGYEEILLATLILPVAAAIAAISTKQPVKSETLRN</sequence>
<dbReference type="InterPro" id="IPR011701">
    <property type="entry name" value="MFS"/>
</dbReference>
<dbReference type="OrthoDB" id="182417at2"/>
<dbReference type="Pfam" id="PF07690">
    <property type="entry name" value="MFS_1"/>
    <property type="match status" value="1"/>
</dbReference>
<evidence type="ECO:0000256" key="1">
    <source>
        <dbReference type="ARBA" id="ARBA00004651"/>
    </source>
</evidence>
<dbReference type="InterPro" id="IPR050327">
    <property type="entry name" value="Proton-linked_MCT"/>
</dbReference>
<dbReference type="PROSITE" id="PS50850">
    <property type="entry name" value="MFS"/>
    <property type="match status" value="1"/>
</dbReference>
<evidence type="ECO:0000313" key="8">
    <source>
        <dbReference type="EMBL" id="TXC91133.1"/>
    </source>
</evidence>
<feature type="domain" description="Major facilitator superfamily (MFS) profile" evidence="7">
    <location>
        <begin position="25"/>
        <end position="425"/>
    </location>
</feature>